<dbReference type="AlphaFoldDB" id="A0A9P4KAJ7"/>
<accession>A0A9P4KAJ7</accession>
<gene>
    <name evidence="1" type="ORF">CC78DRAFT_579979</name>
</gene>
<organism evidence="1 2">
    <name type="scientific">Lojkania enalia</name>
    <dbReference type="NCBI Taxonomy" id="147567"/>
    <lineage>
        <taxon>Eukaryota</taxon>
        <taxon>Fungi</taxon>
        <taxon>Dikarya</taxon>
        <taxon>Ascomycota</taxon>
        <taxon>Pezizomycotina</taxon>
        <taxon>Dothideomycetes</taxon>
        <taxon>Pleosporomycetidae</taxon>
        <taxon>Pleosporales</taxon>
        <taxon>Pleosporales incertae sedis</taxon>
        <taxon>Lojkania</taxon>
    </lineage>
</organism>
<sequence length="247" mass="28267">MTLGMQTQEDFAIRAATFFDSSSSPSCRTASSFKWNNPPRTNGFRVFQSNQIRASTTSEHNPRKFITSTFASHLSVLEVPFWTALFQVSRHITETHRKDFLLKGGVTGAYAVPLQYAGFRPYRLTMFFLRRYLDQGHQGQLLLAYGNHPTLWRSVSSCWGKHSTITVNELLNSDDYDLGEAPAGRYAALGKRSIADMLENATGNRFESKKMSKHLRLMHKSPNVKYHMELWHAWLTTFIHDTLVVKK</sequence>
<evidence type="ECO:0000313" key="2">
    <source>
        <dbReference type="Proteomes" id="UP000800093"/>
    </source>
</evidence>
<keyword evidence="2" id="KW-1185">Reference proteome</keyword>
<dbReference type="Proteomes" id="UP000800093">
    <property type="component" value="Unassembled WGS sequence"/>
</dbReference>
<protein>
    <submittedName>
        <fullName evidence="1">Uncharacterized protein</fullName>
    </submittedName>
</protein>
<comment type="caution">
    <text evidence="1">The sequence shown here is derived from an EMBL/GenBank/DDBJ whole genome shotgun (WGS) entry which is preliminary data.</text>
</comment>
<evidence type="ECO:0000313" key="1">
    <source>
        <dbReference type="EMBL" id="KAF2264741.1"/>
    </source>
</evidence>
<dbReference type="EMBL" id="ML986613">
    <property type="protein sequence ID" value="KAF2264741.1"/>
    <property type="molecule type" value="Genomic_DNA"/>
</dbReference>
<reference evidence="2" key="1">
    <citation type="journal article" date="2020" name="Stud. Mycol.">
        <title>101 Dothideomycetes genomes: A test case for predicting lifestyles and emergence of pathogens.</title>
        <authorList>
            <person name="Haridas S."/>
            <person name="Albert R."/>
            <person name="Binder M."/>
            <person name="Bloem J."/>
            <person name="LaButti K."/>
            <person name="Salamov A."/>
            <person name="Andreopoulos B."/>
            <person name="Baker S."/>
            <person name="Barry K."/>
            <person name="Bills G."/>
            <person name="Bluhm B."/>
            <person name="Cannon C."/>
            <person name="Castanera R."/>
            <person name="Culley D."/>
            <person name="Daum C."/>
            <person name="Ezra D."/>
            <person name="Gonzalez J."/>
            <person name="Henrissat B."/>
            <person name="Kuo A."/>
            <person name="Liang C."/>
            <person name="Lipzen A."/>
            <person name="Lutzoni F."/>
            <person name="Magnuson J."/>
            <person name="Mondo S."/>
            <person name="Nolan M."/>
            <person name="Ohm R."/>
            <person name="Pangilinan J."/>
            <person name="Park H.-J."/>
            <person name="Ramirez L."/>
            <person name="Alfaro M."/>
            <person name="Sun H."/>
            <person name="Tritt A."/>
            <person name="Yoshinaga Y."/>
            <person name="Zwiers L.-H."/>
            <person name="Turgeon B."/>
            <person name="Goodwin S."/>
            <person name="Spatafora J."/>
            <person name="Crous P."/>
            <person name="Grigoriev I."/>
        </authorList>
    </citation>
    <scope>NUCLEOTIDE SEQUENCE [LARGE SCALE GENOMIC DNA]</scope>
    <source>
        <strain evidence="2">CBS 304.66</strain>
    </source>
</reference>
<name>A0A9P4KAJ7_9PLEO</name>
<proteinExistence type="predicted"/>